<dbReference type="GO" id="GO:0010143">
    <property type="term" value="P:cutin biosynthetic process"/>
    <property type="evidence" value="ECO:0007669"/>
    <property type="project" value="TreeGrafter"/>
</dbReference>
<dbReference type="PANTHER" id="PTHR15486">
    <property type="entry name" value="ANCIENT UBIQUITOUS PROTEIN"/>
    <property type="match status" value="1"/>
</dbReference>
<name>A0A8T0MFX1_PANVG</name>
<dbReference type="SMART" id="SM00563">
    <property type="entry name" value="PlsC"/>
    <property type="match status" value="1"/>
</dbReference>
<evidence type="ECO:0000256" key="6">
    <source>
        <dbReference type="ARBA" id="ARBA00023136"/>
    </source>
</evidence>
<dbReference type="AlphaFoldDB" id="A0A8T0MFX1"/>
<keyword evidence="6" id="KW-0472">Membrane</keyword>
<sequence length="585" mass="62751">MPRFLINCSDPSHRHRPTAQRLPIPAAAIVARSSELTASATRHSAMSKAFAKSLSQLNKALIRRLNALVIRAQPPPARPEPDGRVVPTTRDALPAERGGVAVCKVEGGLLRSSSAFPYFMLVALEAGGLLRGLLLLLLYPALRLIGHGRAIKAMAVVSFIGLQRDAFRAGRAALPWLLLEDVSAEVFDAAVASRRCVVCVSAMPRAMVEPFLREYLGADGVVAPKMREFRGRYLGVMQDESEVLRGLDVEKVIARAAEKGGDSDDVVGVGGLESSFVHLFQNHCKEVYVPTESARRRWHALPRRRYPKPLIFHDGRIAFRPTPAATLAMFMWLPLGAALAVARTASFLILPFSLSVPLLAALGMHNRVIANSSSAATNLFACNHRSLLDPLYVAASAGRADLAAATYSISRLSEILSPIPTFRLTRDRAVDRAAMQAKLSGGGGGGGLVVCPEGTTCREPFLLRFSPLFAELGRDVAPVALHSSVDMFHGTTAGGWKALDPLFLLMNPVPAYIVQFLDTVKCGGGAGGPEAARAVANEVQWRIAAALGYTCTGLTRRDKYLMLAGNEGLVDVDHGAKKKTASTST</sequence>
<evidence type="ECO:0000256" key="2">
    <source>
        <dbReference type="ARBA" id="ARBA00007937"/>
    </source>
</evidence>
<dbReference type="GO" id="GO:0016791">
    <property type="term" value="F:phosphatase activity"/>
    <property type="evidence" value="ECO:0007669"/>
    <property type="project" value="TreeGrafter"/>
</dbReference>
<comment type="caution">
    <text evidence="8">The sequence shown here is derived from an EMBL/GenBank/DDBJ whole genome shotgun (WGS) entry which is preliminary data.</text>
</comment>
<evidence type="ECO:0000256" key="5">
    <source>
        <dbReference type="ARBA" id="ARBA00022989"/>
    </source>
</evidence>
<dbReference type="OrthoDB" id="667884at2759"/>
<accession>A0A8T0MFX1</accession>
<gene>
    <name evidence="8" type="ORF">PVAP13_9NG021546</name>
</gene>
<keyword evidence="5" id="KW-1133">Transmembrane helix</keyword>
<proteinExistence type="inferred from homology"/>
<keyword evidence="3" id="KW-0808">Transferase</keyword>
<evidence type="ECO:0000256" key="1">
    <source>
        <dbReference type="ARBA" id="ARBA00004141"/>
    </source>
</evidence>
<reference evidence="8" key="1">
    <citation type="submission" date="2020-05" db="EMBL/GenBank/DDBJ databases">
        <title>WGS assembly of Panicum virgatum.</title>
        <authorList>
            <person name="Lovell J.T."/>
            <person name="Jenkins J."/>
            <person name="Shu S."/>
            <person name="Juenger T.E."/>
            <person name="Schmutz J."/>
        </authorList>
    </citation>
    <scope>NUCLEOTIDE SEQUENCE</scope>
    <source>
        <strain evidence="8">AP13</strain>
    </source>
</reference>
<evidence type="ECO:0000256" key="4">
    <source>
        <dbReference type="ARBA" id="ARBA00022692"/>
    </source>
</evidence>
<feature type="domain" description="Phospholipid/glycerol acyltransferase" evidence="7">
    <location>
        <begin position="378"/>
        <end position="484"/>
    </location>
</feature>
<keyword evidence="9" id="KW-1185">Reference proteome</keyword>
<dbReference type="InterPro" id="IPR002123">
    <property type="entry name" value="Plipid/glycerol_acylTrfase"/>
</dbReference>
<evidence type="ECO:0000259" key="7">
    <source>
        <dbReference type="SMART" id="SM00563"/>
    </source>
</evidence>
<dbReference type="InterPro" id="IPR056462">
    <property type="entry name" value="HAD_RAM2/GPAT1-8"/>
</dbReference>
<evidence type="ECO:0000256" key="3">
    <source>
        <dbReference type="ARBA" id="ARBA00022679"/>
    </source>
</evidence>
<evidence type="ECO:0000313" key="9">
    <source>
        <dbReference type="Proteomes" id="UP000823388"/>
    </source>
</evidence>
<dbReference type="SUPFAM" id="SSF69593">
    <property type="entry name" value="Glycerol-3-phosphate (1)-acyltransferase"/>
    <property type="match status" value="1"/>
</dbReference>
<dbReference type="EMBL" id="CM029054">
    <property type="protein sequence ID" value="KAG2534074.1"/>
    <property type="molecule type" value="Genomic_DNA"/>
</dbReference>
<dbReference type="PANTHER" id="PTHR15486:SF90">
    <property type="entry name" value="OS01G0329000 PROTEIN"/>
    <property type="match status" value="1"/>
</dbReference>
<dbReference type="GO" id="GO:0090447">
    <property type="term" value="F:glycerol-3-phosphate 2-O-acyltransferase activity"/>
    <property type="evidence" value="ECO:0007669"/>
    <property type="project" value="TreeGrafter"/>
</dbReference>
<organism evidence="8 9">
    <name type="scientific">Panicum virgatum</name>
    <name type="common">Blackwell switchgrass</name>
    <dbReference type="NCBI Taxonomy" id="38727"/>
    <lineage>
        <taxon>Eukaryota</taxon>
        <taxon>Viridiplantae</taxon>
        <taxon>Streptophyta</taxon>
        <taxon>Embryophyta</taxon>
        <taxon>Tracheophyta</taxon>
        <taxon>Spermatophyta</taxon>
        <taxon>Magnoliopsida</taxon>
        <taxon>Liliopsida</taxon>
        <taxon>Poales</taxon>
        <taxon>Poaceae</taxon>
        <taxon>PACMAD clade</taxon>
        <taxon>Panicoideae</taxon>
        <taxon>Panicodae</taxon>
        <taxon>Paniceae</taxon>
        <taxon>Panicinae</taxon>
        <taxon>Panicum</taxon>
        <taxon>Panicum sect. Hiantes</taxon>
    </lineage>
</organism>
<protein>
    <recommendedName>
        <fullName evidence="7">Phospholipid/glycerol acyltransferase domain-containing protein</fullName>
    </recommendedName>
</protein>
<comment type="subcellular location">
    <subcellularLocation>
        <location evidence="1">Membrane</location>
        <topology evidence="1">Multi-pass membrane protein</topology>
    </subcellularLocation>
</comment>
<dbReference type="Proteomes" id="UP000823388">
    <property type="component" value="Chromosome 9N"/>
</dbReference>
<keyword evidence="4" id="KW-0812">Transmembrane</keyword>
<evidence type="ECO:0000313" key="8">
    <source>
        <dbReference type="EMBL" id="KAG2534074.1"/>
    </source>
</evidence>
<comment type="similarity">
    <text evidence="2">Belongs to the GPAT/DAPAT family.</text>
</comment>
<dbReference type="GO" id="GO:0016020">
    <property type="term" value="C:membrane"/>
    <property type="evidence" value="ECO:0007669"/>
    <property type="project" value="UniProtKB-SubCell"/>
</dbReference>
<dbReference type="Pfam" id="PF23270">
    <property type="entry name" value="HAD_RAM2_N"/>
    <property type="match status" value="1"/>
</dbReference>